<gene>
    <name evidence="2" type="ORF">ECRASSUSDP1_LOCUS9852</name>
</gene>
<reference evidence="2" key="1">
    <citation type="submission" date="2023-07" db="EMBL/GenBank/DDBJ databases">
        <authorList>
            <consortium name="AG Swart"/>
            <person name="Singh M."/>
            <person name="Singh A."/>
            <person name="Seah K."/>
            <person name="Emmerich C."/>
        </authorList>
    </citation>
    <scope>NUCLEOTIDE SEQUENCE</scope>
    <source>
        <strain evidence="2">DP1</strain>
    </source>
</reference>
<proteinExistence type="predicted"/>
<comment type="caution">
    <text evidence="2">The sequence shown here is derived from an EMBL/GenBank/DDBJ whole genome shotgun (WGS) entry which is preliminary data.</text>
</comment>
<evidence type="ECO:0000256" key="1">
    <source>
        <dbReference type="SAM" id="MobiDB-lite"/>
    </source>
</evidence>
<name>A0AAD1UFU4_EUPCR</name>
<dbReference type="Proteomes" id="UP001295684">
    <property type="component" value="Unassembled WGS sequence"/>
</dbReference>
<evidence type="ECO:0000313" key="2">
    <source>
        <dbReference type="EMBL" id="CAI2368558.1"/>
    </source>
</evidence>
<protein>
    <submittedName>
        <fullName evidence="2">Uncharacterized protein</fullName>
    </submittedName>
</protein>
<evidence type="ECO:0000313" key="3">
    <source>
        <dbReference type="Proteomes" id="UP001295684"/>
    </source>
</evidence>
<keyword evidence="3" id="KW-1185">Reference proteome</keyword>
<sequence>MRHGKGLTKKVKNASKMAKKKRSTPYLQKIKSLQPQNTSSPDSIKKILGDAGELRKEAVQTIKYEQNNEYYAYKKLTLNKSASLINSKKTKMSRRKGRKQSVENIQPQTKFIKANLTRLNNVRNPYNIQERYHTYNAISHSGHNITDENPNNESLAAVQYTPNAKFLQRDLSPEQLQQSMIGNINTTLISKNVTQASIEIIQEDSREMAPENVPCDFEEGQKNSIIKNRKFCAKFIKRTEPKLDSTLIDMKSNISTEKLFKKVYHERNKMLDEISYDEIVVEDAKTVEVSSETKSNKIQKDYETLSQIQEKVSRRLSDYSFSQGSSIDLDESKGRTKGCVRLNDIVPNALPFQPQRPRIKCIRAGPPYTIKRTLRLIKRKAVSPRNAYQPGWK</sequence>
<accession>A0AAD1UFU4</accession>
<feature type="compositionally biased region" description="Polar residues" evidence="1">
    <location>
        <begin position="31"/>
        <end position="42"/>
    </location>
</feature>
<feature type="region of interest" description="Disordered" evidence="1">
    <location>
        <begin position="1"/>
        <end position="43"/>
    </location>
</feature>
<dbReference type="AlphaFoldDB" id="A0AAD1UFU4"/>
<organism evidence="2 3">
    <name type="scientific">Euplotes crassus</name>
    <dbReference type="NCBI Taxonomy" id="5936"/>
    <lineage>
        <taxon>Eukaryota</taxon>
        <taxon>Sar</taxon>
        <taxon>Alveolata</taxon>
        <taxon>Ciliophora</taxon>
        <taxon>Intramacronucleata</taxon>
        <taxon>Spirotrichea</taxon>
        <taxon>Hypotrichia</taxon>
        <taxon>Euplotida</taxon>
        <taxon>Euplotidae</taxon>
        <taxon>Moneuplotes</taxon>
    </lineage>
</organism>
<feature type="compositionally biased region" description="Basic residues" evidence="1">
    <location>
        <begin position="1"/>
        <end position="23"/>
    </location>
</feature>
<dbReference type="EMBL" id="CAMPGE010009692">
    <property type="protein sequence ID" value="CAI2368558.1"/>
    <property type="molecule type" value="Genomic_DNA"/>
</dbReference>